<evidence type="ECO:0000313" key="6">
    <source>
        <dbReference type="Proteomes" id="UP000532311"/>
    </source>
</evidence>
<dbReference type="Pfam" id="PF12796">
    <property type="entry name" value="Ank_2"/>
    <property type="match status" value="1"/>
</dbReference>
<protein>
    <submittedName>
        <fullName evidence="5">Ankyrin repeat</fullName>
    </submittedName>
</protein>
<dbReference type="AlphaFoldDB" id="A0A8H6D816"/>
<feature type="compositionally biased region" description="Basic and acidic residues" evidence="4">
    <location>
        <begin position="917"/>
        <end position="927"/>
    </location>
</feature>
<dbReference type="PANTHER" id="PTHR24198">
    <property type="entry name" value="ANKYRIN REPEAT AND PROTEIN KINASE DOMAIN-CONTAINING PROTEIN"/>
    <property type="match status" value="1"/>
</dbReference>
<accession>A0A8H6D816</accession>
<evidence type="ECO:0000256" key="4">
    <source>
        <dbReference type="SAM" id="MobiDB-lite"/>
    </source>
</evidence>
<dbReference type="Proteomes" id="UP000532311">
    <property type="component" value="Unassembled WGS sequence"/>
</dbReference>
<dbReference type="PROSITE" id="PS50088">
    <property type="entry name" value="ANK_REPEAT"/>
    <property type="match status" value="3"/>
</dbReference>
<organism evidence="5 6">
    <name type="scientific">Fusarium globosum</name>
    <dbReference type="NCBI Taxonomy" id="78864"/>
    <lineage>
        <taxon>Eukaryota</taxon>
        <taxon>Fungi</taxon>
        <taxon>Dikarya</taxon>
        <taxon>Ascomycota</taxon>
        <taxon>Pezizomycotina</taxon>
        <taxon>Sordariomycetes</taxon>
        <taxon>Hypocreomycetidae</taxon>
        <taxon>Hypocreales</taxon>
        <taxon>Nectriaceae</taxon>
        <taxon>Fusarium</taxon>
        <taxon>Fusarium fujikuroi species complex</taxon>
    </lineage>
</organism>
<feature type="repeat" description="ANK" evidence="3">
    <location>
        <begin position="678"/>
        <end position="705"/>
    </location>
</feature>
<gene>
    <name evidence="5" type="ORF">FGLOB1_7764</name>
</gene>
<dbReference type="InterPro" id="IPR036770">
    <property type="entry name" value="Ankyrin_rpt-contain_sf"/>
</dbReference>
<dbReference type="PROSITE" id="PS50297">
    <property type="entry name" value="ANK_REP_REGION"/>
    <property type="match status" value="3"/>
</dbReference>
<dbReference type="SMART" id="SM00248">
    <property type="entry name" value="ANK"/>
    <property type="match status" value="5"/>
</dbReference>
<comment type="caution">
    <text evidence="5">The sequence shown here is derived from an EMBL/GenBank/DDBJ whole genome shotgun (WGS) entry which is preliminary data.</text>
</comment>
<reference evidence="5 6" key="1">
    <citation type="submission" date="2020-05" db="EMBL/GenBank/DDBJ databases">
        <title>Identification and distribution of gene clusters putatively required for synthesis of sphingolipid metabolism inhibitors in phylogenetically diverse species of the filamentous fungus Fusarium.</title>
        <authorList>
            <person name="Kim H.-S."/>
            <person name="Busman M."/>
            <person name="Brown D.W."/>
            <person name="Divon H."/>
            <person name="Uhlig S."/>
            <person name="Proctor R.H."/>
        </authorList>
    </citation>
    <scope>NUCLEOTIDE SEQUENCE [LARGE SCALE GENOMIC DNA]</scope>
    <source>
        <strain evidence="5 6">NRRL 26131</strain>
    </source>
</reference>
<feature type="compositionally biased region" description="Polar residues" evidence="4">
    <location>
        <begin position="874"/>
        <end position="885"/>
    </location>
</feature>
<proteinExistence type="predicted"/>
<dbReference type="InterPro" id="IPR002110">
    <property type="entry name" value="Ankyrin_rpt"/>
</dbReference>
<feature type="repeat" description="ANK" evidence="3">
    <location>
        <begin position="750"/>
        <end position="782"/>
    </location>
</feature>
<evidence type="ECO:0000313" key="5">
    <source>
        <dbReference type="EMBL" id="KAF5705867.1"/>
    </source>
</evidence>
<dbReference type="Gene3D" id="1.25.40.20">
    <property type="entry name" value="Ankyrin repeat-containing domain"/>
    <property type="match status" value="3"/>
</dbReference>
<evidence type="ECO:0000256" key="3">
    <source>
        <dbReference type="PROSITE-ProRule" id="PRU00023"/>
    </source>
</evidence>
<name>A0A8H6D816_9HYPO</name>
<feature type="region of interest" description="Disordered" evidence="4">
    <location>
        <begin position="873"/>
        <end position="927"/>
    </location>
</feature>
<feature type="repeat" description="ANK" evidence="3">
    <location>
        <begin position="645"/>
        <end position="677"/>
    </location>
</feature>
<keyword evidence="2 3" id="KW-0040">ANK repeat</keyword>
<evidence type="ECO:0000256" key="1">
    <source>
        <dbReference type="ARBA" id="ARBA00022737"/>
    </source>
</evidence>
<dbReference type="PANTHER" id="PTHR24198:SF165">
    <property type="entry name" value="ANKYRIN REPEAT-CONTAINING PROTEIN-RELATED"/>
    <property type="match status" value="1"/>
</dbReference>
<dbReference type="EMBL" id="JAAQPF010000338">
    <property type="protein sequence ID" value="KAF5705867.1"/>
    <property type="molecule type" value="Genomic_DNA"/>
</dbReference>
<keyword evidence="6" id="KW-1185">Reference proteome</keyword>
<keyword evidence="1" id="KW-0677">Repeat</keyword>
<dbReference type="SUPFAM" id="SSF48403">
    <property type="entry name" value="Ankyrin repeat"/>
    <property type="match status" value="1"/>
</dbReference>
<evidence type="ECO:0000256" key="2">
    <source>
        <dbReference type="ARBA" id="ARBA00023043"/>
    </source>
</evidence>
<sequence length="927" mass="102964">MDPLSMSASIVALVQSVAFINKGMRYIASVRKAPAQFLDLQNQLETIQGYLTDLQRVLDKLSSKDSPLPAPDLSHITTVLNALEKDVAELELISSEYNAKAENRTDSKGRPRIPKFRWRRDLQLINSFRQRVVQRRTDLAESIRLLQPSQNLAQATLMLDIRDLTKTRFDDLNSLVSESSQKFEFSLSKLTQKLDEGLVLLSPADSDSESENGASNESVFLSCVQDLRQIADGLSQHNSKVLQVLNETLQPEGTGQSTEDFLSVLEVLKSKVDHLSERGSNLIAVNNGTPPGVDTGNYGEIISDIRDLVKSLEKAARDNQKALRRVAVSQDFRMTNSTTAETPWQQAQAILIEGAENTQQAMGNGILRVEATVKPRCSETCKCRCHEVTTIQTPRAFSQAIGRLILSYNSIPVWNSRACNHPRCLKNSQTSVHLNYLFPSWMPRVALAISASWDSVIGSGASLYVSMPRIVPEHSEIFKAINSNNVSRIQWLFSKRMFLPSDINEDGVCLLTYALYMVKSWPAAKLLLDLHPRVSQRDNHGNAPTSIASWKYFVHGHYLSPDINALYRRIIELGDEETNSTVIHDSVIARTSLTVEEAINLEPQCIDTMDNFGLSPLQWAVLRNNIHGTGVLLSWNPNLELCDYDKRVALHRAAEFGLIECARMLLNSGAYVDASDAWGDTPLHLAISLQSTDMIDLLLSAGAKVLKNKYGRSPAHGSTFGSFPHDEIIIEQHMKALQAAGADIDALDFDGMTPLLVSVQQSNVSMLHTLRKLGADLEKKSSHTRGRTLFHIAAMFSDRTMIRTLHEAKLSLIDPDQVDKDGLTAIEMLSKRLTLSAAELPEGQEPASADDFSFFQAFVNEARVKYLETRTLESRSFSTSDSEGVSYSKPEESLNSSHIDDTDSSQSTTDTEEYLDAVEHTEAQNNG</sequence>